<proteinExistence type="predicted"/>
<protein>
    <submittedName>
        <fullName evidence="1">Uncharacterized protein</fullName>
    </submittedName>
</protein>
<accession>A0ACD1GK73</accession>
<sequence>MWRGPGSSDRAKSSVGFMLCRCLSAAWKPTNYEIRTTDSGGYGSTGGEFLRLGGRESGAGAGGRGGEIKRGSGG</sequence>
<gene>
    <name evidence="1" type="ORF">BO95DRAFT_438938</name>
</gene>
<organism evidence="1 2">
    <name type="scientific">Aspergillus brunneoviolaceus CBS 621.78</name>
    <dbReference type="NCBI Taxonomy" id="1450534"/>
    <lineage>
        <taxon>Eukaryota</taxon>
        <taxon>Fungi</taxon>
        <taxon>Dikarya</taxon>
        <taxon>Ascomycota</taxon>
        <taxon>Pezizomycotina</taxon>
        <taxon>Eurotiomycetes</taxon>
        <taxon>Eurotiomycetidae</taxon>
        <taxon>Eurotiales</taxon>
        <taxon>Aspergillaceae</taxon>
        <taxon>Aspergillus</taxon>
        <taxon>Aspergillus subgen. Circumdati</taxon>
    </lineage>
</organism>
<keyword evidence="2" id="KW-1185">Reference proteome</keyword>
<name>A0ACD1GK73_9EURO</name>
<evidence type="ECO:0000313" key="1">
    <source>
        <dbReference type="EMBL" id="RAH49725.1"/>
    </source>
</evidence>
<reference evidence="1" key="1">
    <citation type="submission" date="2018-02" db="EMBL/GenBank/DDBJ databases">
        <title>The genomes of Aspergillus section Nigri reveals drivers in fungal speciation.</title>
        <authorList>
            <consortium name="DOE Joint Genome Institute"/>
            <person name="Vesth T.C."/>
            <person name="Nybo J."/>
            <person name="Theobald S."/>
            <person name="Brandl J."/>
            <person name="Frisvad J.C."/>
            <person name="Nielsen K.F."/>
            <person name="Lyhne E.K."/>
            <person name="Kogle M.E."/>
            <person name="Kuo A."/>
            <person name="Riley R."/>
            <person name="Clum A."/>
            <person name="Nolan M."/>
            <person name="Lipzen A."/>
            <person name="Salamov A."/>
            <person name="Henrissat B."/>
            <person name="Wiebenga A."/>
            <person name="De vries R.P."/>
            <person name="Grigoriev I.V."/>
            <person name="Mortensen U.H."/>
            <person name="Andersen M.R."/>
            <person name="Baker S.E."/>
        </authorList>
    </citation>
    <scope>NUCLEOTIDE SEQUENCE</scope>
    <source>
        <strain evidence="1">CBS 621.78</strain>
    </source>
</reference>
<dbReference type="Proteomes" id="UP000249057">
    <property type="component" value="Unassembled WGS sequence"/>
</dbReference>
<dbReference type="EMBL" id="KZ825316">
    <property type="protein sequence ID" value="RAH49725.1"/>
    <property type="molecule type" value="Genomic_DNA"/>
</dbReference>
<evidence type="ECO:0000313" key="2">
    <source>
        <dbReference type="Proteomes" id="UP000249057"/>
    </source>
</evidence>